<name>A0ABQ5HX97_9ASTR</name>
<evidence type="ECO:0000313" key="3">
    <source>
        <dbReference type="Proteomes" id="UP001151760"/>
    </source>
</evidence>
<proteinExistence type="predicted"/>
<feature type="compositionally biased region" description="Basic and acidic residues" evidence="1">
    <location>
        <begin position="172"/>
        <end position="186"/>
    </location>
</feature>
<feature type="region of interest" description="Disordered" evidence="1">
    <location>
        <begin position="171"/>
        <end position="193"/>
    </location>
</feature>
<feature type="region of interest" description="Disordered" evidence="1">
    <location>
        <begin position="90"/>
        <end position="152"/>
    </location>
</feature>
<feature type="compositionally biased region" description="Low complexity" evidence="1">
    <location>
        <begin position="143"/>
        <end position="152"/>
    </location>
</feature>
<gene>
    <name evidence="2" type="ORF">Tco_1080899</name>
</gene>
<protein>
    <submittedName>
        <fullName evidence="2">Uncharacterized protein</fullName>
    </submittedName>
</protein>
<dbReference type="EMBL" id="BQNB010020074">
    <property type="protein sequence ID" value="GJT92054.1"/>
    <property type="molecule type" value="Genomic_DNA"/>
</dbReference>
<reference evidence="2" key="2">
    <citation type="submission" date="2022-01" db="EMBL/GenBank/DDBJ databases">
        <authorList>
            <person name="Yamashiro T."/>
            <person name="Shiraishi A."/>
            <person name="Satake H."/>
            <person name="Nakayama K."/>
        </authorList>
    </citation>
    <scope>NUCLEOTIDE SEQUENCE</scope>
</reference>
<comment type="caution">
    <text evidence="2">The sequence shown here is derived from an EMBL/GenBank/DDBJ whole genome shotgun (WGS) entry which is preliminary data.</text>
</comment>
<dbReference type="Proteomes" id="UP001151760">
    <property type="component" value="Unassembled WGS sequence"/>
</dbReference>
<accession>A0ABQ5HX97</accession>
<reference evidence="2" key="1">
    <citation type="journal article" date="2022" name="Int. J. Mol. Sci.">
        <title>Draft Genome of Tanacetum Coccineum: Genomic Comparison of Closely Related Tanacetum-Family Plants.</title>
        <authorList>
            <person name="Yamashiro T."/>
            <person name="Shiraishi A."/>
            <person name="Nakayama K."/>
            <person name="Satake H."/>
        </authorList>
    </citation>
    <scope>NUCLEOTIDE SEQUENCE</scope>
</reference>
<organism evidence="2 3">
    <name type="scientific">Tanacetum coccineum</name>
    <dbReference type="NCBI Taxonomy" id="301880"/>
    <lineage>
        <taxon>Eukaryota</taxon>
        <taxon>Viridiplantae</taxon>
        <taxon>Streptophyta</taxon>
        <taxon>Embryophyta</taxon>
        <taxon>Tracheophyta</taxon>
        <taxon>Spermatophyta</taxon>
        <taxon>Magnoliopsida</taxon>
        <taxon>eudicotyledons</taxon>
        <taxon>Gunneridae</taxon>
        <taxon>Pentapetalae</taxon>
        <taxon>asterids</taxon>
        <taxon>campanulids</taxon>
        <taxon>Asterales</taxon>
        <taxon>Asteraceae</taxon>
        <taxon>Asteroideae</taxon>
        <taxon>Anthemideae</taxon>
        <taxon>Anthemidinae</taxon>
        <taxon>Tanacetum</taxon>
    </lineage>
</organism>
<evidence type="ECO:0000313" key="2">
    <source>
        <dbReference type="EMBL" id="GJT92054.1"/>
    </source>
</evidence>
<sequence>MEKNTVVVTKDVVSPSMIEEPVGSSLDGNTSGISYANVTCAPSRKALKSSYARVMIKLRDDVELKDTIIVVFGHIQKECPKNIGLGEAKKVKKPSQTPRGVPIGPKVGFKPTKEYRPVSKKPTANTSGNKMKAMEPTKENVETSSTSTTPTTDKIRKLEKLIINGKVTLVDDDGKPLKQVDYLGDHDSEDEVE</sequence>
<feature type="compositionally biased region" description="Basic and acidic residues" evidence="1">
    <location>
        <begin position="132"/>
        <end position="141"/>
    </location>
</feature>
<evidence type="ECO:0000256" key="1">
    <source>
        <dbReference type="SAM" id="MobiDB-lite"/>
    </source>
</evidence>
<keyword evidence="3" id="KW-1185">Reference proteome</keyword>